<organism evidence="1 2">
    <name type="scientific">Phytophthora oleae</name>
    <dbReference type="NCBI Taxonomy" id="2107226"/>
    <lineage>
        <taxon>Eukaryota</taxon>
        <taxon>Sar</taxon>
        <taxon>Stramenopiles</taxon>
        <taxon>Oomycota</taxon>
        <taxon>Peronosporomycetes</taxon>
        <taxon>Peronosporales</taxon>
        <taxon>Peronosporaceae</taxon>
        <taxon>Phytophthora</taxon>
    </lineage>
</organism>
<dbReference type="EMBL" id="JBIMZQ010000050">
    <property type="protein sequence ID" value="KAL3658918.1"/>
    <property type="molecule type" value="Genomic_DNA"/>
</dbReference>
<keyword evidence="2" id="KW-1185">Reference proteome</keyword>
<accession>A0ABD3EWK9</accession>
<comment type="caution">
    <text evidence="1">The sequence shown here is derived from an EMBL/GenBank/DDBJ whole genome shotgun (WGS) entry which is preliminary data.</text>
</comment>
<protein>
    <submittedName>
        <fullName evidence="1">Uncharacterized protein</fullName>
    </submittedName>
</protein>
<dbReference type="AlphaFoldDB" id="A0ABD3EWK9"/>
<sequence length="62" mass="6854">MEKTYNKLTHMAYESHSQTFYMYLDELKQDIGSLTKSGLVNEEVSGEEGVRVGVAGLQPGEG</sequence>
<dbReference type="Proteomes" id="UP001632037">
    <property type="component" value="Unassembled WGS sequence"/>
</dbReference>
<gene>
    <name evidence="1" type="ORF">V7S43_016059</name>
</gene>
<reference evidence="1 2" key="1">
    <citation type="submission" date="2024-09" db="EMBL/GenBank/DDBJ databases">
        <title>Genome sequencing and assembly of Phytophthora oleae, isolate VK10A, causative agent of rot of olive drupes.</title>
        <authorList>
            <person name="Conti Taguali S."/>
            <person name="Riolo M."/>
            <person name="La Spada F."/>
            <person name="Cacciola S.O."/>
            <person name="Dionisio G."/>
        </authorList>
    </citation>
    <scope>NUCLEOTIDE SEQUENCE [LARGE SCALE GENOMIC DNA]</scope>
    <source>
        <strain evidence="1 2">VK10A</strain>
    </source>
</reference>
<proteinExistence type="predicted"/>
<evidence type="ECO:0000313" key="1">
    <source>
        <dbReference type="EMBL" id="KAL3658918.1"/>
    </source>
</evidence>
<evidence type="ECO:0000313" key="2">
    <source>
        <dbReference type="Proteomes" id="UP001632037"/>
    </source>
</evidence>
<name>A0ABD3EWK9_9STRA</name>